<proteinExistence type="predicted"/>
<reference evidence="2" key="1">
    <citation type="submission" date="2016-10" db="EMBL/GenBank/DDBJ databases">
        <authorList>
            <person name="Varghese N."/>
            <person name="Submissions S."/>
        </authorList>
    </citation>
    <scope>NUCLEOTIDE SEQUENCE [LARGE SCALE GENOMIC DNA]</scope>
    <source>
        <strain evidence="2">Nm69</strain>
    </source>
</reference>
<gene>
    <name evidence="1" type="ORF">SAMN05216302_10786</name>
</gene>
<evidence type="ECO:0000313" key="1">
    <source>
        <dbReference type="EMBL" id="SFL39797.1"/>
    </source>
</evidence>
<accession>A0A1I4HDQ8</accession>
<protein>
    <submittedName>
        <fullName evidence="1">Glycogen operon protein</fullName>
    </submittedName>
</protein>
<dbReference type="AlphaFoldDB" id="A0A1I4HDQ8"/>
<name>A0A1I4HDQ8_9PROT</name>
<evidence type="ECO:0000313" key="2">
    <source>
        <dbReference type="Proteomes" id="UP000199533"/>
    </source>
</evidence>
<dbReference type="PANTHER" id="PTHR43002">
    <property type="entry name" value="GLYCOGEN DEBRANCHING ENZYME"/>
    <property type="match status" value="1"/>
</dbReference>
<dbReference type="RefSeq" id="WP_139218633.1">
    <property type="nucleotide sequence ID" value="NZ_FOSP01000078.1"/>
</dbReference>
<sequence>MNTQHGNNNPYNQDNETTWLNWDLLQENQDIFRFFKRMIAFRKTHPSLGRTHFWREDIH</sequence>
<keyword evidence="2" id="KW-1185">Reference proteome</keyword>
<dbReference type="InterPro" id="IPR017853">
    <property type="entry name" value="GH"/>
</dbReference>
<dbReference type="EMBL" id="FOSP01000078">
    <property type="protein sequence ID" value="SFL39797.1"/>
    <property type="molecule type" value="Genomic_DNA"/>
</dbReference>
<dbReference type="Gene3D" id="3.20.20.80">
    <property type="entry name" value="Glycosidases"/>
    <property type="match status" value="1"/>
</dbReference>
<dbReference type="STRING" id="52441.SAMN05216302_10786"/>
<dbReference type="OrthoDB" id="3236218at2"/>
<dbReference type="SUPFAM" id="SSF51445">
    <property type="entry name" value="(Trans)glycosidases"/>
    <property type="match status" value="1"/>
</dbReference>
<organism evidence="1 2">
    <name type="scientific">Nitrosomonas aestuarii</name>
    <dbReference type="NCBI Taxonomy" id="52441"/>
    <lineage>
        <taxon>Bacteria</taxon>
        <taxon>Pseudomonadati</taxon>
        <taxon>Pseudomonadota</taxon>
        <taxon>Betaproteobacteria</taxon>
        <taxon>Nitrosomonadales</taxon>
        <taxon>Nitrosomonadaceae</taxon>
        <taxon>Nitrosomonas</taxon>
    </lineage>
</organism>
<dbReference type="Proteomes" id="UP000199533">
    <property type="component" value="Unassembled WGS sequence"/>
</dbReference>